<evidence type="ECO:0000313" key="2">
    <source>
        <dbReference type="EnsemblMetazoa" id="PPA41752.1"/>
    </source>
</evidence>
<gene>
    <name evidence="2" type="primary">WBGene00280121</name>
</gene>
<evidence type="ECO:0000256" key="1">
    <source>
        <dbReference type="SAM" id="MobiDB-lite"/>
    </source>
</evidence>
<protein>
    <submittedName>
        <fullName evidence="2">Uncharacterized protein</fullName>
    </submittedName>
</protein>
<proteinExistence type="predicted"/>
<dbReference type="AlphaFoldDB" id="A0A2A6CLR5"/>
<sequence length="143" mass="16122">MATRLCIRRLLRKNRAILTRLGTGQKCQLSETWRLGVLKGANNDGHIHFGRYSPVGFRRRHVDNINLTILPLVYFLPLIDRSLPPEGGERAGGIERAQRQGRGHGGETRVDQKIGSQQGRDGQIYLQARAEKIAKTRFRPDGV</sequence>
<reference evidence="3" key="1">
    <citation type="journal article" date="2008" name="Nat. Genet.">
        <title>The Pristionchus pacificus genome provides a unique perspective on nematode lifestyle and parasitism.</title>
        <authorList>
            <person name="Dieterich C."/>
            <person name="Clifton S.W."/>
            <person name="Schuster L.N."/>
            <person name="Chinwalla A."/>
            <person name="Delehaunty K."/>
            <person name="Dinkelacker I."/>
            <person name="Fulton L."/>
            <person name="Fulton R."/>
            <person name="Godfrey J."/>
            <person name="Minx P."/>
            <person name="Mitreva M."/>
            <person name="Roeseler W."/>
            <person name="Tian H."/>
            <person name="Witte H."/>
            <person name="Yang S.P."/>
            <person name="Wilson R.K."/>
            <person name="Sommer R.J."/>
        </authorList>
    </citation>
    <scope>NUCLEOTIDE SEQUENCE [LARGE SCALE GENOMIC DNA]</scope>
    <source>
        <strain evidence="3">PS312</strain>
    </source>
</reference>
<dbReference type="Proteomes" id="UP000005239">
    <property type="component" value="Unassembled WGS sequence"/>
</dbReference>
<accession>A0A2A6CLR5</accession>
<feature type="region of interest" description="Disordered" evidence="1">
    <location>
        <begin position="87"/>
        <end position="121"/>
    </location>
</feature>
<organism evidence="2 3">
    <name type="scientific">Pristionchus pacificus</name>
    <name type="common">Parasitic nematode worm</name>
    <dbReference type="NCBI Taxonomy" id="54126"/>
    <lineage>
        <taxon>Eukaryota</taxon>
        <taxon>Metazoa</taxon>
        <taxon>Ecdysozoa</taxon>
        <taxon>Nematoda</taxon>
        <taxon>Chromadorea</taxon>
        <taxon>Rhabditida</taxon>
        <taxon>Rhabditina</taxon>
        <taxon>Diplogasteromorpha</taxon>
        <taxon>Diplogasteroidea</taxon>
        <taxon>Neodiplogasteridae</taxon>
        <taxon>Pristionchus</taxon>
    </lineage>
</organism>
<name>A0A2A6CLR5_PRIPA</name>
<evidence type="ECO:0000313" key="3">
    <source>
        <dbReference type="Proteomes" id="UP000005239"/>
    </source>
</evidence>
<dbReference type="EnsemblMetazoa" id="PPA41752.1">
    <property type="protein sequence ID" value="PPA41752.1"/>
    <property type="gene ID" value="WBGene00280121"/>
</dbReference>
<reference evidence="2" key="2">
    <citation type="submission" date="2022-06" db="UniProtKB">
        <authorList>
            <consortium name="EnsemblMetazoa"/>
        </authorList>
    </citation>
    <scope>IDENTIFICATION</scope>
    <source>
        <strain evidence="2">PS312</strain>
    </source>
</reference>
<feature type="compositionally biased region" description="Basic and acidic residues" evidence="1">
    <location>
        <begin position="87"/>
        <end position="112"/>
    </location>
</feature>
<keyword evidence="3" id="KW-1185">Reference proteome</keyword>
<accession>A0A8R1UXX0</accession>